<proteinExistence type="inferred from homology"/>
<keyword evidence="2 4" id="KW-0808">Transferase</keyword>
<comment type="catalytic activity">
    <reaction evidence="1 4">
        <text>S-ubiquitinyl-[E2 ubiquitin-conjugating enzyme]-L-cysteine + [acceptor protein]-L-lysine = [E2 ubiquitin-conjugating enzyme]-L-cysteine + N(6)-ubiquitinyl-[acceptor protein]-L-lysine.</text>
        <dbReference type="EC" id="2.3.2.26"/>
    </reaction>
</comment>
<evidence type="ECO:0000256" key="5">
    <source>
        <dbReference type="SAM" id="MobiDB-lite"/>
    </source>
</evidence>
<dbReference type="Proteomes" id="UP001352852">
    <property type="component" value="Unassembled WGS sequence"/>
</dbReference>
<dbReference type="SMART" id="SM00248">
    <property type="entry name" value="ANK"/>
    <property type="match status" value="3"/>
</dbReference>
<feature type="region of interest" description="Disordered" evidence="5">
    <location>
        <begin position="317"/>
        <end position="340"/>
    </location>
</feature>
<keyword evidence="3" id="KW-0040">ANK repeat</keyword>
<feature type="domain" description="E3 ubiquitin-protein ligase TRIP12-like TPR repeats" evidence="6">
    <location>
        <begin position="87"/>
        <end position="202"/>
    </location>
</feature>
<evidence type="ECO:0000313" key="8">
    <source>
        <dbReference type="Proteomes" id="UP001352852"/>
    </source>
</evidence>
<dbReference type="SUPFAM" id="SSF48403">
    <property type="entry name" value="Ankyrin repeat"/>
    <property type="match status" value="1"/>
</dbReference>
<dbReference type="Pfam" id="PF25579">
    <property type="entry name" value="TPR_TRIP12_N"/>
    <property type="match status" value="1"/>
</dbReference>
<feature type="non-terminal residue" evidence="7">
    <location>
        <position position="1"/>
    </location>
</feature>
<comment type="function">
    <text evidence="4">E3 ubiquitin-protein ligase which accepts ubiquitin from an E2 ubiquitin-conjugating enzyme in the form of a thioester and then directly transfers the ubiquitin to targeted substrates.</text>
</comment>
<dbReference type="PROSITE" id="PS50297">
    <property type="entry name" value="ANK_REP_REGION"/>
    <property type="match status" value="2"/>
</dbReference>
<name>A0ABU7DA72_9TELE</name>
<protein>
    <recommendedName>
        <fullName evidence="4">E3 ubiquitin-protein ligase</fullName>
        <ecNumber evidence="4">2.3.2.26</ecNumber>
    </recommendedName>
</protein>
<dbReference type="Gene3D" id="1.25.10.10">
    <property type="entry name" value="Leucine-rich Repeat Variant"/>
    <property type="match status" value="1"/>
</dbReference>
<comment type="similarity">
    <text evidence="4">Belongs to the UPL family. K-HECT subfamily.</text>
</comment>
<evidence type="ECO:0000259" key="6">
    <source>
        <dbReference type="Pfam" id="PF25579"/>
    </source>
</evidence>
<comment type="pathway">
    <text evidence="4">Protein modification; protein ubiquitination.</text>
</comment>
<feature type="region of interest" description="Disordered" evidence="5">
    <location>
        <begin position="697"/>
        <end position="743"/>
    </location>
</feature>
<dbReference type="InterPro" id="IPR036770">
    <property type="entry name" value="Ankyrin_rpt-contain_sf"/>
</dbReference>
<dbReference type="EMBL" id="JAHUTJ010017996">
    <property type="protein sequence ID" value="MED6271261.1"/>
    <property type="molecule type" value="Genomic_DNA"/>
</dbReference>
<dbReference type="EC" id="2.3.2.26" evidence="4"/>
<dbReference type="PANTHER" id="PTHR45670">
    <property type="entry name" value="E3 UBIQUITIN-PROTEIN LIGASE TRIP12"/>
    <property type="match status" value="1"/>
</dbReference>
<dbReference type="PANTHER" id="PTHR45670:SF1">
    <property type="entry name" value="E3 UBIQUITIN-PROTEIN LIGASE HECTD1"/>
    <property type="match status" value="1"/>
</dbReference>
<dbReference type="Pfam" id="PF12796">
    <property type="entry name" value="Ank_2"/>
    <property type="match status" value="1"/>
</dbReference>
<reference evidence="7 8" key="1">
    <citation type="submission" date="2021-06" db="EMBL/GenBank/DDBJ databases">
        <authorList>
            <person name="Palmer J.M."/>
        </authorList>
    </citation>
    <scope>NUCLEOTIDE SEQUENCE [LARGE SCALE GENOMIC DNA]</scope>
    <source>
        <strain evidence="7 8">CL_MEX2019</strain>
        <tissue evidence="7">Muscle</tissue>
    </source>
</reference>
<evidence type="ECO:0000256" key="2">
    <source>
        <dbReference type="ARBA" id="ARBA00022679"/>
    </source>
</evidence>
<dbReference type="PROSITE" id="PS50088">
    <property type="entry name" value="ANK_REPEAT"/>
    <property type="match status" value="2"/>
</dbReference>
<dbReference type="InterPro" id="IPR002110">
    <property type="entry name" value="Ankyrin_rpt"/>
</dbReference>
<feature type="repeat" description="ANK" evidence="3">
    <location>
        <begin position="465"/>
        <end position="497"/>
    </location>
</feature>
<dbReference type="InterPro" id="IPR045322">
    <property type="entry name" value="HECTD1/TRIP12-like"/>
</dbReference>
<gene>
    <name evidence="7" type="primary">HECTD1_2</name>
    <name evidence="7" type="ORF">CHARACLAT_018383</name>
</gene>
<evidence type="ECO:0000256" key="3">
    <source>
        <dbReference type="PROSITE-ProRule" id="PRU00023"/>
    </source>
</evidence>
<feature type="compositionally biased region" description="Basic and acidic residues" evidence="5">
    <location>
        <begin position="561"/>
        <end position="571"/>
    </location>
</feature>
<dbReference type="InterPro" id="IPR011989">
    <property type="entry name" value="ARM-like"/>
</dbReference>
<dbReference type="SUPFAM" id="SSF48371">
    <property type="entry name" value="ARM repeat"/>
    <property type="match status" value="1"/>
</dbReference>
<feature type="compositionally biased region" description="Basic residues" evidence="5">
    <location>
        <begin position="717"/>
        <end position="727"/>
    </location>
</feature>
<dbReference type="InterPro" id="IPR057948">
    <property type="entry name" value="TPR_TRIP12_N"/>
</dbReference>
<evidence type="ECO:0000313" key="7">
    <source>
        <dbReference type="EMBL" id="MED6271261.1"/>
    </source>
</evidence>
<keyword evidence="4" id="KW-0833">Ubl conjugation pathway</keyword>
<evidence type="ECO:0000256" key="1">
    <source>
        <dbReference type="ARBA" id="ARBA00000885"/>
    </source>
</evidence>
<accession>A0ABU7DA72</accession>
<dbReference type="Gene3D" id="1.25.40.20">
    <property type="entry name" value="Ankyrin repeat-containing domain"/>
    <property type="match status" value="1"/>
</dbReference>
<comment type="caution">
    <text evidence="7">The sequence shown here is derived from an EMBL/GenBank/DDBJ whole genome shotgun (WGS) entry which is preliminary data.</text>
</comment>
<feature type="region of interest" description="Disordered" evidence="5">
    <location>
        <begin position="559"/>
        <end position="583"/>
    </location>
</feature>
<keyword evidence="8" id="KW-1185">Reference proteome</keyword>
<evidence type="ECO:0000256" key="4">
    <source>
        <dbReference type="RuleBase" id="RU369009"/>
    </source>
</evidence>
<feature type="repeat" description="ANK" evidence="3">
    <location>
        <begin position="496"/>
        <end position="528"/>
    </location>
</feature>
<sequence>DSYTNSWVTLLLTKKNFTPKLRRSPGLCRLRYSVPETSFRIRNHQHTHIPVSFHSVDLNEAANGGFRLAIMADVDPDTLLEWLQMGQGDERDMQLIALEQLCMLLLMSDNVDRCFETCPPRTFLPALCKIFLDESAPDNVLEVTARAITYYLDVSAECTRRIVGVDGAIKALCNRLVVVELNNRTSRDLAEQCVKVLELICTRESGAVFEAGGLNCVLSFIRDSGHLVHKDTLHSAMAVVSRLCSKMEPQDSSLETCVESLSSLLKHEDHQVSDGALRCFASLADRFTRRGVDPAPLAKHGLTEELLSRMAAAGGTVSGSSSSCKPGRPSTGATPSAADSKLSNQVSTIVSLLSTLCRGSPLVTHDLLRSALPDSMESALGGDERCVLDTMRLVDLLLVLLFEGRKALPKSTAGSAGRIPGLRRLDSSGERSHRQLIDCIRSKDTDALIDAIDTGAFEVNFMDDVGQTLLNWASAFGTQEMVEFLCERGADVNRGQRSSSLHYAACFGRPQVAKTLLRHGANPDLRDEDGKTPLDKARERGHSEVVAILQSPGDWMCPMNKADDKRKKDASKEEEECTEPKGDPEMAPYYLKRLLPVFAQTFQQTMLPSIRKASLALIRKMVHYSSEVLLREVCESETGHNLPTVLVEITATVLDQEDDDDGHLLALQIIRDLVDKGGDVFLDQLARLGVINKVSTLAGPASDDENEDEAKPEKRHAPQCRPGRRHTPGGIAHNTRRGSPHRLISQRNSIYDPMRQPVLRKGSPLVLFPPWHTNSWSDWRIAPVATMYSCNARTGHSVLASLCSSDRNGGGQYAPSSMAVFT</sequence>
<dbReference type="InterPro" id="IPR016024">
    <property type="entry name" value="ARM-type_fold"/>
</dbReference>
<organism evidence="7 8">
    <name type="scientific">Characodon lateralis</name>
    <dbReference type="NCBI Taxonomy" id="208331"/>
    <lineage>
        <taxon>Eukaryota</taxon>
        <taxon>Metazoa</taxon>
        <taxon>Chordata</taxon>
        <taxon>Craniata</taxon>
        <taxon>Vertebrata</taxon>
        <taxon>Euteleostomi</taxon>
        <taxon>Actinopterygii</taxon>
        <taxon>Neopterygii</taxon>
        <taxon>Teleostei</taxon>
        <taxon>Neoteleostei</taxon>
        <taxon>Acanthomorphata</taxon>
        <taxon>Ovalentaria</taxon>
        <taxon>Atherinomorphae</taxon>
        <taxon>Cyprinodontiformes</taxon>
        <taxon>Goodeidae</taxon>
        <taxon>Characodon</taxon>
    </lineage>
</organism>